<dbReference type="Gene3D" id="1.10.8.80">
    <property type="entry name" value="Magnesium chelatase subunit I, C-Terminal domain"/>
    <property type="match status" value="1"/>
</dbReference>
<dbReference type="EMBL" id="QTTT01000001">
    <property type="protein sequence ID" value="REE99679.1"/>
    <property type="molecule type" value="Genomic_DNA"/>
</dbReference>
<dbReference type="InterPro" id="IPR041628">
    <property type="entry name" value="ChlI/MoxR_AAA_lid"/>
</dbReference>
<dbReference type="Proteomes" id="UP000256661">
    <property type="component" value="Unassembled WGS sequence"/>
</dbReference>
<proteinExistence type="inferred from homology"/>
<dbReference type="Gene3D" id="3.40.50.300">
    <property type="entry name" value="P-loop containing nucleotide triphosphate hydrolases"/>
    <property type="match status" value="1"/>
</dbReference>
<dbReference type="GO" id="GO:0005524">
    <property type="term" value="F:ATP binding"/>
    <property type="evidence" value="ECO:0007669"/>
    <property type="project" value="UniProtKB-KW"/>
</dbReference>
<keyword evidence="2" id="KW-0067">ATP-binding</keyword>
<protein>
    <submittedName>
        <fullName evidence="7">MoxR-like ATPase</fullName>
    </submittedName>
</protein>
<evidence type="ECO:0000256" key="3">
    <source>
        <dbReference type="ARBA" id="ARBA00061607"/>
    </source>
</evidence>
<dbReference type="AlphaFoldDB" id="A0A3D9SUN6"/>
<evidence type="ECO:0000256" key="4">
    <source>
        <dbReference type="SAM" id="MobiDB-lite"/>
    </source>
</evidence>
<evidence type="ECO:0000259" key="5">
    <source>
        <dbReference type="Pfam" id="PF07726"/>
    </source>
</evidence>
<sequence>MTVGTHGESSVNPPAGGASRADGPGPEGLVQVAAKIRDAVESVIEGKPQAVRLALTVLLAEGHLLIEDVPGVGKTMLAKALARSIDCSVRRVQFTPDLLPSDITGVSAYNQERREFEFKPGPVFANIVVGDEINRASPKTQSALLECMEERQVTVDGVTYGLQAPFMVIATQNPVEMEGTYPLPEAQRDRFTARISMGYPDQAAELEMLDVHGRSSPLDRLRPVADAADVRSLVGVVHRVHMAAGVRQYAVDLITATRNHPDLRLGASPRATLQLVRAARAYAALDDRDYVVPDDLQALAVPVLAHRLLPTAEAQIERRLPEQVVTDLVGRLPVPGPRR</sequence>
<keyword evidence="8" id="KW-1185">Reference proteome</keyword>
<evidence type="ECO:0000313" key="8">
    <source>
        <dbReference type="Proteomes" id="UP000256661"/>
    </source>
</evidence>
<dbReference type="CDD" id="cd00009">
    <property type="entry name" value="AAA"/>
    <property type="match status" value="1"/>
</dbReference>
<feature type="domain" description="ChlI/MoxR AAA lid" evidence="6">
    <location>
        <begin position="256"/>
        <end position="325"/>
    </location>
</feature>
<feature type="region of interest" description="Disordered" evidence="4">
    <location>
        <begin position="1"/>
        <end position="26"/>
    </location>
</feature>
<evidence type="ECO:0000259" key="6">
    <source>
        <dbReference type="Pfam" id="PF17863"/>
    </source>
</evidence>
<evidence type="ECO:0000313" key="7">
    <source>
        <dbReference type="EMBL" id="REE99679.1"/>
    </source>
</evidence>
<dbReference type="InterPro" id="IPR027417">
    <property type="entry name" value="P-loop_NTPase"/>
</dbReference>
<reference evidence="7 8" key="1">
    <citation type="submission" date="2018-08" db="EMBL/GenBank/DDBJ databases">
        <title>Sequencing the genomes of 1000 actinobacteria strains.</title>
        <authorList>
            <person name="Klenk H.-P."/>
        </authorList>
    </citation>
    <scope>NUCLEOTIDE SEQUENCE [LARGE SCALE GENOMIC DNA]</scope>
    <source>
        <strain evidence="7 8">DSM 43927</strain>
    </source>
</reference>
<dbReference type="GO" id="GO:0016887">
    <property type="term" value="F:ATP hydrolysis activity"/>
    <property type="evidence" value="ECO:0007669"/>
    <property type="project" value="InterPro"/>
</dbReference>
<gene>
    <name evidence="7" type="ORF">DFJ69_5193</name>
</gene>
<name>A0A3D9SUN6_9ACTN</name>
<dbReference type="PANTHER" id="PTHR42759:SF5">
    <property type="entry name" value="METHANOL DEHYDROGENASE REGULATOR"/>
    <property type="match status" value="1"/>
</dbReference>
<dbReference type="InterPro" id="IPR011703">
    <property type="entry name" value="ATPase_AAA-3"/>
</dbReference>
<feature type="domain" description="ATPase AAA-3" evidence="5">
    <location>
        <begin position="63"/>
        <end position="192"/>
    </location>
</feature>
<dbReference type="SUPFAM" id="SSF52540">
    <property type="entry name" value="P-loop containing nucleoside triphosphate hydrolases"/>
    <property type="match status" value="1"/>
</dbReference>
<dbReference type="InterPro" id="IPR050764">
    <property type="entry name" value="CbbQ/NirQ/NorQ/GpvN"/>
</dbReference>
<keyword evidence="1" id="KW-0547">Nucleotide-binding</keyword>
<comment type="similarity">
    <text evidence="3">Belongs to the MoxR family.</text>
</comment>
<evidence type="ECO:0000256" key="1">
    <source>
        <dbReference type="ARBA" id="ARBA00022741"/>
    </source>
</evidence>
<evidence type="ECO:0000256" key="2">
    <source>
        <dbReference type="ARBA" id="ARBA00022840"/>
    </source>
</evidence>
<dbReference type="PIRSF" id="PIRSF002849">
    <property type="entry name" value="AAA_ATPase_chaperone_MoxR_prd"/>
    <property type="match status" value="1"/>
</dbReference>
<dbReference type="PANTHER" id="PTHR42759">
    <property type="entry name" value="MOXR FAMILY PROTEIN"/>
    <property type="match status" value="1"/>
</dbReference>
<dbReference type="Pfam" id="PF17863">
    <property type="entry name" value="AAA_lid_2"/>
    <property type="match status" value="1"/>
</dbReference>
<organism evidence="7 8">
    <name type="scientific">Thermomonospora umbrina</name>
    <dbReference type="NCBI Taxonomy" id="111806"/>
    <lineage>
        <taxon>Bacteria</taxon>
        <taxon>Bacillati</taxon>
        <taxon>Actinomycetota</taxon>
        <taxon>Actinomycetes</taxon>
        <taxon>Streptosporangiales</taxon>
        <taxon>Thermomonosporaceae</taxon>
        <taxon>Thermomonospora</taxon>
    </lineage>
</organism>
<comment type="caution">
    <text evidence="7">The sequence shown here is derived from an EMBL/GenBank/DDBJ whole genome shotgun (WGS) entry which is preliminary data.</text>
</comment>
<dbReference type="Pfam" id="PF07726">
    <property type="entry name" value="AAA_3"/>
    <property type="match status" value="1"/>
</dbReference>
<dbReference type="FunFam" id="3.40.50.300:FF:000640">
    <property type="entry name" value="MoxR family ATPase"/>
    <property type="match status" value="1"/>
</dbReference>
<accession>A0A3D9SUN6</accession>